<dbReference type="InterPro" id="IPR036770">
    <property type="entry name" value="Ankyrin_rpt-contain_sf"/>
</dbReference>
<dbReference type="SUPFAM" id="SSF48403">
    <property type="entry name" value="Ankyrin repeat"/>
    <property type="match status" value="1"/>
</dbReference>
<organism evidence="3 4">
    <name type="scientific">Moumouvirus australiensis</name>
    <dbReference type="NCBI Taxonomy" id="2109587"/>
    <lineage>
        <taxon>Viruses</taxon>
        <taxon>Varidnaviria</taxon>
        <taxon>Bamfordvirae</taxon>
        <taxon>Nucleocytoviricota</taxon>
        <taxon>Megaviricetes</taxon>
        <taxon>Imitervirales</taxon>
        <taxon>Mimiviridae</taxon>
        <taxon>Megamimivirinae</taxon>
        <taxon>Moumouvirus</taxon>
        <taxon>Moumouvirus australiense</taxon>
    </lineage>
</organism>
<dbReference type="Gene3D" id="1.25.40.20">
    <property type="entry name" value="Ankyrin repeat-containing domain"/>
    <property type="match status" value="2"/>
</dbReference>
<protein>
    <submittedName>
        <fullName evidence="3">Ankyrin repeat protein</fullName>
    </submittedName>
</protein>
<dbReference type="Proteomes" id="UP000289600">
    <property type="component" value="Segment"/>
</dbReference>
<keyword evidence="2" id="KW-0040">ANK repeat</keyword>
<keyword evidence="4" id="KW-1185">Reference proteome</keyword>
<evidence type="ECO:0000313" key="3">
    <source>
        <dbReference type="EMBL" id="AVL94507.1"/>
    </source>
</evidence>
<dbReference type="SMART" id="SM00248">
    <property type="entry name" value="ANK"/>
    <property type="match status" value="7"/>
</dbReference>
<proteinExistence type="predicted"/>
<dbReference type="Pfam" id="PF12796">
    <property type="entry name" value="Ank_2"/>
    <property type="match status" value="2"/>
</dbReference>
<evidence type="ECO:0000256" key="1">
    <source>
        <dbReference type="ARBA" id="ARBA00022737"/>
    </source>
</evidence>
<dbReference type="InterPro" id="IPR002110">
    <property type="entry name" value="Ankyrin_rpt"/>
</dbReference>
<keyword evidence="1" id="KW-0677">Repeat</keyword>
<dbReference type="PANTHER" id="PTHR24188">
    <property type="entry name" value="ANKYRIN REPEAT PROTEIN"/>
    <property type="match status" value="1"/>
</dbReference>
<accession>A0A2P1EKW5</accession>
<name>A0A2P1EKW5_9VIRU</name>
<evidence type="ECO:0000313" key="4">
    <source>
        <dbReference type="Proteomes" id="UP000289600"/>
    </source>
</evidence>
<dbReference type="EMBL" id="MG807320">
    <property type="protein sequence ID" value="AVL94507.1"/>
    <property type="molecule type" value="Genomic_DNA"/>
</dbReference>
<sequence length="322" mass="37079">MDFYSINILPVEIWNLIFEHSNNYNLLFASKYYFELLNLITNNDNILEQAIINGHLHIVLYINYLKKKGNVLMDKINFKSLGLQNYFYIACKFGHIDIVRYLHSQGANIIEDDNKALIEACTGGHKIVVEYLLSKGANMYAKDNYPIIIATINGYLDIVSLFVSMNHNILGLIYIPAIDNNQLEIVKFLRSSGLDIHIYHDYGLRKSAECNYFDLLKYLISEGANIRVYQNYAITKSFQNGHYEVVKYLLSLGIDVVKENVGIYINHVLNKAVVKCDLELVELLISMGTNITQILALAKKYNCHKIIEFVEEKIEKKYVINL</sequence>
<dbReference type="PANTHER" id="PTHR24188:SF29">
    <property type="entry name" value="GH09064P"/>
    <property type="match status" value="1"/>
</dbReference>
<dbReference type="PROSITE" id="PS50088">
    <property type="entry name" value="ANK_REPEAT"/>
    <property type="match status" value="1"/>
</dbReference>
<reference evidence="4" key="1">
    <citation type="submission" date="2018-01" db="EMBL/GenBank/DDBJ databases">
        <title>Testimony of 'menage a trois' revealed by the proteome of Megavirus virophage.</title>
        <authorList>
            <person name="Jeudy S."/>
            <person name="Bertaux L."/>
            <person name="Alempic J.-M."/>
            <person name="Lartigue A."/>
            <person name="Legendre M."/>
            <person name="Philippe N."/>
            <person name="Beucher L."/>
            <person name="Biondi E."/>
            <person name="Juul S."/>
            <person name="Turner D."/>
            <person name="Coute Y."/>
            <person name="Claverie J.-M."/>
            <person name="Abergel C."/>
        </authorList>
    </citation>
    <scope>NUCLEOTIDE SEQUENCE [LARGE SCALE GENOMIC DNA]</scope>
</reference>
<gene>
    <name evidence="3" type="ORF">mc_121</name>
</gene>
<evidence type="ECO:0000256" key="2">
    <source>
        <dbReference type="ARBA" id="ARBA00023043"/>
    </source>
</evidence>